<protein>
    <recommendedName>
        <fullName evidence="10">DNA gyrase subunit B</fullName>
        <ecNumber evidence="10">5.6.2.2</ecNumber>
    </recommendedName>
</protein>
<organism evidence="13 15">
    <name type="scientific">Kocuria flava</name>
    <dbReference type="NCBI Taxonomy" id="446860"/>
    <lineage>
        <taxon>Bacteria</taxon>
        <taxon>Bacillati</taxon>
        <taxon>Actinomycetota</taxon>
        <taxon>Actinomycetes</taxon>
        <taxon>Micrococcales</taxon>
        <taxon>Micrococcaceae</taxon>
        <taxon>Kocuria</taxon>
    </lineage>
</organism>
<keyword evidence="6 10" id="KW-0460">Magnesium</keyword>
<dbReference type="FunFam" id="3.40.50.670:FF:000002">
    <property type="entry name" value="DNA gyrase subunit B"/>
    <property type="match status" value="1"/>
</dbReference>
<keyword evidence="8" id="KW-0238">DNA-binding</keyword>
<dbReference type="GO" id="GO:0003677">
    <property type="term" value="F:DNA binding"/>
    <property type="evidence" value="ECO:0007669"/>
    <property type="project" value="UniProtKB-KW"/>
</dbReference>
<dbReference type="PRINTS" id="PR00418">
    <property type="entry name" value="TPI2FAMILY"/>
</dbReference>
<evidence type="ECO:0000259" key="12">
    <source>
        <dbReference type="PROSITE" id="PS50880"/>
    </source>
</evidence>
<dbReference type="PROSITE" id="PS50880">
    <property type="entry name" value="TOPRIM"/>
    <property type="match status" value="1"/>
</dbReference>
<evidence type="ECO:0000256" key="8">
    <source>
        <dbReference type="ARBA" id="ARBA00023125"/>
    </source>
</evidence>
<dbReference type="InterPro" id="IPR036890">
    <property type="entry name" value="HATPase_C_sf"/>
</dbReference>
<keyword evidence="10" id="KW-0963">Cytoplasm</keyword>
<evidence type="ECO:0000256" key="10">
    <source>
        <dbReference type="HAMAP-Rule" id="MF_01898"/>
    </source>
</evidence>
<comment type="similarity">
    <text evidence="2 10">Belongs to the type II topoisomerase GyrB family.</text>
</comment>
<dbReference type="InterPro" id="IPR011557">
    <property type="entry name" value="GyrB"/>
</dbReference>
<evidence type="ECO:0000313" key="14">
    <source>
        <dbReference type="EMBL" id="GEO91113.1"/>
    </source>
</evidence>
<reference evidence="13 15" key="1">
    <citation type="submission" date="2015-11" db="EMBL/GenBank/DDBJ databases">
        <title>Complete Genome Sequence of Kocuria flava strain HO-9041.</title>
        <authorList>
            <person name="Zhou M."/>
            <person name="Dai J."/>
        </authorList>
    </citation>
    <scope>NUCLEOTIDE SEQUENCE [LARGE SCALE GENOMIC DNA]</scope>
    <source>
        <strain evidence="13 15">HO-9041</strain>
    </source>
</reference>
<dbReference type="OrthoDB" id="9802808at2"/>
<dbReference type="PANTHER" id="PTHR45866:SF1">
    <property type="entry name" value="DNA GYRASE SUBUNIT B, MITOCHONDRIAL"/>
    <property type="match status" value="1"/>
</dbReference>
<dbReference type="SMART" id="SM00387">
    <property type="entry name" value="HATPase_c"/>
    <property type="match status" value="1"/>
</dbReference>
<dbReference type="NCBIfam" id="NF004189">
    <property type="entry name" value="PRK05644.1"/>
    <property type="match status" value="1"/>
</dbReference>
<dbReference type="Gene3D" id="3.30.565.10">
    <property type="entry name" value="Histidine kinase-like ATPase, C-terminal domain"/>
    <property type="match status" value="1"/>
</dbReference>
<comment type="miscellaneous">
    <text evidence="10">Few gyrases are as efficient as E.coli at forming negative supercoils. Not all organisms have 2 type II topoisomerases; in organisms with a single type II topoisomerase this enzyme also has to decatenate newly replicated chromosomes.</text>
</comment>
<dbReference type="EMBL" id="CP013254">
    <property type="protein sequence ID" value="ALU38856.1"/>
    <property type="molecule type" value="Genomic_DNA"/>
</dbReference>
<dbReference type="PRINTS" id="PR01159">
    <property type="entry name" value="DNAGYRASEB"/>
</dbReference>
<evidence type="ECO:0000256" key="1">
    <source>
        <dbReference type="ARBA" id="ARBA00000185"/>
    </source>
</evidence>
<dbReference type="GO" id="GO:0005524">
    <property type="term" value="F:ATP binding"/>
    <property type="evidence" value="ECO:0007669"/>
    <property type="project" value="UniProtKB-UniRule"/>
</dbReference>
<dbReference type="Pfam" id="PF00204">
    <property type="entry name" value="DNA_gyraseB"/>
    <property type="match status" value="1"/>
</dbReference>
<dbReference type="InterPro" id="IPR001241">
    <property type="entry name" value="Topo_IIA"/>
</dbReference>
<feature type="region of interest" description="Disordered" evidence="11">
    <location>
        <begin position="150"/>
        <end position="172"/>
    </location>
</feature>
<evidence type="ECO:0000256" key="9">
    <source>
        <dbReference type="ARBA" id="ARBA00023235"/>
    </source>
</evidence>
<evidence type="ECO:0000256" key="3">
    <source>
        <dbReference type="ARBA" id="ARBA00022723"/>
    </source>
</evidence>
<dbReference type="InterPro" id="IPR013506">
    <property type="entry name" value="Topo_IIA_bsu_dom2"/>
</dbReference>
<feature type="binding site" evidence="10">
    <location>
        <position position="548"/>
    </location>
    <ligand>
        <name>Mg(2+)</name>
        <dbReference type="ChEBI" id="CHEBI:18420"/>
        <label>2</label>
    </ligand>
</feature>
<dbReference type="Pfam" id="PF00986">
    <property type="entry name" value="DNA_gyraseB_C"/>
    <property type="match status" value="1"/>
</dbReference>
<feature type="domain" description="Toprim" evidence="12">
    <location>
        <begin position="467"/>
        <end position="581"/>
    </location>
</feature>
<feature type="binding site" evidence="10">
    <location>
        <position position="473"/>
    </location>
    <ligand>
        <name>Mg(2+)</name>
        <dbReference type="ChEBI" id="CHEBI:18420"/>
        <label>1</label>
        <note>catalytic</note>
    </ligand>
</feature>
<keyword evidence="16" id="KW-1185">Reference proteome</keyword>
<comment type="subcellular location">
    <subcellularLocation>
        <location evidence="10">Cytoplasm</location>
    </subcellularLocation>
</comment>
<evidence type="ECO:0000256" key="4">
    <source>
        <dbReference type="ARBA" id="ARBA00022741"/>
    </source>
</evidence>
<proteinExistence type="inferred from homology"/>
<dbReference type="InterPro" id="IPR018522">
    <property type="entry name" value="TopoIIA_CS"/>
</dbReference>
<feature type="site" description="Interaction with DNA" evidence="10">
    <location>
        <position position="501"/>
    </location>
</feature>
<dbReference type="KEGG" id="kfv:AS188_02840"/>
<dbReference type="Proteomes" id="UP000057181">
    <property type="component" value="Chromosome"/>
</dbReference>
<dbReference type="FunFam" id="3.30.565.10:FF:000002">
    <property type="entry name" value="DNA gyrase subunit B"/>
    <property type="match status" value="1"/>
</dbReference>
<evidence type="ECO:0000256" key="2">
    <source>
        <dbReference type="ARBA" id="ARBA00010708"/>
    </source>
</evidence>
<dbReference type="STRING" id="446860.AS188_02840"/>
<evidence type="ECO:0000256" key="11">
    <source>
        <dbReference type="SAM" id="MobiDB-lite"/>
    </source>
</evidence>
<dbReference type="GO" id="GO:0034335">
    <property type="term" value="F:DNA negative supercoiling activity"/>
    <property type="evidence" value="ECO:0007669"/>
    <property type="project" value="UniProtKB-ARBA"/>
</dbReference>
<dbReference type="GO" id="GO:0005694">
    <property type="term" value="C:chromosome"/>
    <property type="evidence" value="ECO:0007669"/>
    <property type="project" value="InterPro"/>
</dbReference>
<accession>A0A0U3HDI1</accession>
<evidence type="ECO:0000256" key="5">
    <source>
        <dbReference type="ARBA" id="ARBA00022840"/>
    </source>
</evidence>
<dbReference type="Gene3D" id="3.30.230.10">
    <property type="match status" value="1"/>
</dbReference>
<dbReference type="Pfam" id="PF01751">
    <property type="entry name" value="Toprim"/>
    <property type="match status" value="1"/>
</dbReference>
<dbReference type="InterPro" id="IPR020568">
    <property type="entry name" value="Ribosomal_Su5_D2-typ_SF"/>
</dbReference>
<feature type="site" description="Interaction with DNA" evidence="10">
    <location>
        <position position="498"/>
    </location>
</feature>
<comment type="catalytic activity">
    <reaction evidence="1 10">
        <text>ATP-dependent breakage, passage and rejoining of double-stranded DNA.</text>
        <dbReference type="EC" id="5.6.2.2"/>
    </reaction>
</comment>
<feature type="binding site" evidence="10">
    <location>
        <position position="546"/>
    </location>
    <ligand>
        <name>Mg(2+)</name>
        <dbReference type="ChEBI" id="CHEBI:18420"/>
        <label>1</label>
        <note>catalytic</note>
    </ligand>
</feature>
<keyword evidence="5 10" id="KW-0067">ATP-binding</keyword>
<dbReference type="CDD" id="cd00822">
    <property type="entry name" value="TopoII_Trans_DNA_gyrase"/>
    <property type="match status" value="1"/>
</dbReference>
<dbReference type="InterPro" id="IPR013760">
    <property type="entry name" value="Topo_IIA-like_dom_sf"/>
</dbReference>
<comment type="cofactor">
    <cofactor evidence="10">
        <name>Mg(2+)</name>
        <dbReference type="ChEBI" id="CHEBI:18420"/>
    </cofactor>
    <cofactor evidence="10">
        <name>Mn(2+)</name>
        <dbReference type="ChEBI" id="CHEBI:29035"/>
    </cofactor>
    <cofactor evidence="10">
        <name>Ca(2+)</name>
        <dbReference type="ChEBI" id="CHEBI:29108"/>
    </cofactor>
    <text evidence="10">Binds two Mg(2+) per subunit. The magnesium ions form salt bridges with both the protein and the DNA. Can also accept other divalent metal cations, such as Mn(2+) or Ca(2+).</text>
</comment>
<dbReference type="PROSITE" id="PS00177">
    <property type="entry name" value="TOPOISOMERASE_II"/>
    <property type="match status" value="1"/>
</dbReference>
<dbReference type="InterPro" id="IPR002288">
    <property type="entry name" value="DNA_gyrase_B_C"/>
</dbReference>
<dbReference type="InterPro" id="IPR000565">
    <property type="entry name" value="Topo_IIA_B"/>
</dbReference>
<dbReference type="CDD" id="cd16928">
    <property type="entry name" value="HATPase_GyrB-like"/>
    <property type="match status" value="1"/>
</dbReference>
<dbReference type="SMART" id="SM00433">
    <property type="entry name" value="TOP2c"/>
    <property type="match status" value="1"/>
</dbReference>
<dbReference type="GO" id="GO:0005737">
    <property type="term" value="C:cytoplasm"/>
    <property type="evidence" value="ECO:0007669"/>
    <property type="project" value="UniProtKB-SubCell"/>
</dbReference>
<evidence type="ECO:0000256" key="6">
    <source>
        <dbReference type="ARBA" id="ARBA00022842"/>
    </source>
</evidence>
<name>A0A0U3HDI1_9MICC</name>
<dbReference type="Pfam" id="PF02518">
    <property type="entry name" value="HATPase_c"/>
    <property type="match status" value="1"/>
</dbReference>
<evidence type="ECO:0000313" key="15">
    <source>
        <dbReference type="Proteomes" id="UP000057181"/>
    </source>
</evidence>
<evidence type="ECO:0000313" key="16">
    <source>
        <dbReference type="Proteomes" id="UP000321155"/>
    </source>
</evidence>
<keyword evidence="7 10" id="KW-0799">Topoisomerase</keyword>
<evidence type="ECO:0000256" key="7">
    <source>
        <dbReference type="ARBA" id="ARBA00023029"/>
    </source>
</evidence>
<comment type="function">
    <text evidence="10">A type II topoisomerase that negatively supercoils closed circular double-stranded (ds) DNA in an ATP-dependent manner to modulate DNA topology and maintain chromosomes in an underwound state. Negative supercoiling favors strand separation, and DNA replication, transcription, recombination and repair, all of which involve strand separation. Also able to catalyze the interconversion of other topological isomers of dsDNA rings, including catenanes and knotted rings. Type II topoisomerases break and join 2 DNA strands simultaneously in an ATP-dependent manner.</text>
</comment>
<evidence type="ECO:0000313" key="13">
    <source>
        <dbReference type="EMBL" id="ALU38856.1"/>
    </source>
</evidence>
<keyword evidence="3 10" id="KW-0479">Metal-binding</keyword>
<dbReference type="InterPro" id="IPR006171">
    <property type="entry name" value="TOPRIM_dom"/>
</dbReference>
<dbReference type="GO" id="GO:0006261">
    <property type="term" value="P:DNA-templated DNA replication"/>
    <property type="evidence" value="ECO:0007669"/>
    <property type="project" value="UniProtKB-UniRule"/>
</dbReference>
<dbReference type="RefSeq" id="WP_058857568.1">
    <property type="nucleotide sequence ID" value="NZ_BJZR01000006.1"/>
</dbReference>
<dbReference type="InterPro" id="IPR014721">
    <property type="entry name" value="Ribsml_uS5_D2-typ_fold_subgr"/>
</dbReference>
<dbReference type="GO" id="GO:0006265">
    <property type="term" value="P:DNA topological change"/>
    <property type="evidence" value="ECO:0007669"/>
    <property type="project" value="UniProtKB-UniRule"/>
</dbReference>
<dbReference type="EC" id="5.6.2.2" evidence="10"/>
<feature type="binding site" evidence="10">
    <location>
        <position position="546"/>
    </location>
    <ligand>
        <name>Mg(2+)</name>
        <dbReference type="ChEBI" id="CHEBI:18420"/>
        <label>2</label>
    </ligand>
</feature>
<keyword evidence="9 10" id="KW-0413">Isomerase</keyword>
<dbReference type="Proteomes" id="UP000321155">
    <property type="component" value="Unassembled WGS sequence"/>
</dbReference>
<comment type="subunit">
    <text evidence="10">Heterotetramer, composed of two GyrA and two GyrB chains. In the heterotetramer, GyrA contains the active site tyrosine that forms a transient covalent intermediate with DNA, while GyrB binds cofactors and catalyzes ATP hydrolysis.</text>
</comment>
<keyword evidence="4 10" id="KW-0547">Nucleotide-binding</keyword>
<gene>
    <name evidence="10 14" type="primary">gyrB</name>
    <name evidence="13" type="ORF">AS188_02840</name>
    <name evidence="14" type="ORF">KFL01_04190</name>
</gene>
<dbReference type="AlphaFoldDB" id="A0A0U3HDI1"/>
<dbReference type="HAMAP" id="MF_01898">
    <property type="entry name" value="GyrB"/>
    <property type="match status" value="1"/>
</dbReference>
<feature type="region of interest" description="Disordered" evidence="11">
    <location>
        <begin position="438"/>
        <end position="461"/>
    </location>
</feature>
<dbReference type="InterPro" id="IPR003594">
    <property type="entry name" value="HATPase_dom"/>
</dbReference>
<dbReference type="SUPFAM" id="SSF56719">
    <property type="entry name" value="Type II DNA topoisomerase"/>
    <property type="match status" value="1"/>
</dbReference>
<dbReference type="SUPFAM" id="SSF54211">
    <property type="entry name" value="Ribosomal protein S5 domain 2-like"/>
    <property type="match status" value="1"/>
</dbReference>
<dbReference type="EMBL" id="BJZR01000006">
    <property type="protein sequence ID" value="GEO91113.1"/>
    <property type="molecule type" value="Genomic_DNA"/>
</dbReference>
<dbReference type="SUPFAM" id="SSF55874">
    <property type="entry name" value="ATPase domain of HSP90 chaperone/DNA topoisomerase II/histidine kinase"/>
    <property type="match status" value="1"/>
</dbReference>
<sequence>MATEEPQQREYGAGDITVLEGLEAVRKRPGMYIGSTGPRGLHHLVYEVVDNSVDEALAGYCDAIEVVLQADGGVRVSDNGRGIPVDVHPTEGKPTVEVVMTILHAGGKFGGGGYAVSGGLHGVGISVVNALSRRVETEVRRQGRVWRMAFGDGGRPQGPLEAGEETDRTGTTQVFWPDPEIFETVEFDFETLRARFQQMAFLNKGLRITLVDERRLEETGEEIAGSGADAGEPVEGRDGGTDAPQFNHLGHDEAGHRRVVYKYDHGLLDYVTFLNTTKKADLVHDDVIALEAEDGGRNMSLELAMQWTTAYSESVHTYANTINTHEGGTHEEGFRSALTGLINRYARENRLLRDKDENLTGDDVREGLTAVISIKLTEPQFEGQTKTKLGNSEAKTFVQREVNDRFGDWLERNPAAAKEIIRKAINASQARLAARKARETTRRKGLLESGGMPGKLKDCSSKDPSVSEIYLVEGDSAGGSAVQGRDPAHQAILPLRGKILNVERARLDRALSNAEVQSMITAFGAGIGDDFDIEKARYHKIVLMADADVDGQHITTLLLTLLFRFMRPLIEHGFVYLAQPPLYRVKWSNAPHDYVYSDAERDQVVARGLANNQRLPKENGIQRYKGLGEMDYTELWDTTMDPDRRTLLQVTMEDAAAADQTFSVLMGEDVESRREFIQQNAKDIRFLDI</sequence>
<dbReference type="FunFam" id="3.30.230.10:FF:000005">
    <property type="entry name" value="DNA gyrase subunit B"/>
    <property type="match status" value="1"/>
</dbReference>
<dbReference type="GO" id="GO:0046872">
    <property type="term" value="F:metal ion binding"/>
    <property type="evidence" value="ECO:0007669"/>
    <property type="project" value="UniProtKB-KW"/>
</dbReference>
<dbReference type="Gene3D" id="3.40.50.670">
    <property type="match status" value="1"/>
</dbReference>
<reference evidence="14 16" key="2">
    <citation type="submission" date="2019-07" db="EMBL/GenBank/DDBJ databases">
        <title>Whole genome shotgun sequence of Kocuria flava NBRC 107626.</title>
        <authorList>
            <person name="Hosoyama A."/>
            <person name="Uohara A."/>
            <person name="Ohji S."/>
            <person name="Ichikawa N."/>
        </authorList>
    </citation>
    <scope>NUCLEOTIDE SEQUENCE [LARGE SCALE GENOMIC DNA]</scope>
    <source>
        <strain evidence="14 16">NBRC 107626</strain>
    </source>
</reference>
<dbReference type="PANTHER" id="PTHR45866">
    <property type="entry name" value="DNA GYRASE/TOPOISOMERASE SUBUNIT B"/>
    <property type="match status" value="1"/>
</dbReference>
<dbReference type="NCBIfam" id="TIGR01059">
    <property type="entry name" value="gyrB"/>
    <property type="match status" value="1"/>
</dbReference>
<dbReference type="InterPro" id="IPR013759">
    <property type="entry name" value="Topo_IIA_B_C"/>
</dbReference>